<dbReference type="GeneID" id="54583703"/>
<reference evidence="1" key="1">
    <citation type="journal article" date="2020" name="Stud. Mycol.">
        <title>101 Dothideomycetes genomes: a test case for predicting lifestyles and emergence of pathogens.</title>
        <authorList>
            <person name="Haridas S."/>
            <person name="Albert R."/>
            <person name="Binder M."/>
            <person name="Bloem J."/>
            <person name="Labutti K."/>
            <person name="Salamov A."/>
            <person name="Andreopoulos B."/>
            <person name="Baker S."/>
            <person name="Barry K."/>
            <person name="Bills G."/>
            <person name="Bluhm B."/>
            <person name="Cannon C."/>
            <person name="Castanera R."/>
            <person name="Culley D."/>
            <person name="Daum C."/>
            <person name="Ezra D."/>
            <person name="Gonzalez J."/>
            <person name="Henrissat B."/>
            <person name="Kuo A."/>
            <person name="Liang C."/>
            <person name="Lipzen A."/>
            <person name="Lutzoni F."/>
            <person name="Magnuson J."/>
            <person name="Mondo S."/>
            <person name="Nolan M."/>
            <person name="Ohm R."/>
            <person name="Pangilinan J."/>
            <person name="Park H.-J."/>
            <person name="Ramirez L."/>
            <person name="Alfaro M."/>
            <person name="Sun H."/>
            <person name="Tritt A."/>
            <person name="Yoshinaga Y."/>
            <person name="Zwiers L.-H."/>
            <person name="Turgeon B."/>
            <person name="Goodwin S."/>
            <person name="Spatafora J."/>
            <person name="Crous P."/>
            <person name="Grigoriev I."/>
        </authorList>
    </citation>
    <scope>NUCLEOTIDE SEQUENCE</scope>
    <source>
        <strain evidence="1">CBS 122368</strain>
    </source>
</reference>
<accession>A0A6A6HWC6</accession>
<dbReference type="AlphaFoldDB" id="A0A6A6HWC6"/>
<dbReference type="Proteomes" id="UP000800094">
    <property type="component" value="Unassembled WGS sequence"/>
</dbReference>
<protein>
    <submittedName>
        <fullName evidence="1">Uncharacterized protein</fullName>
    </submittedName>
</protein>
<dbReference type="EMBL" id="ML987210">
    <property type="protein sequence ID" value="KAF2241700.1"/>
    <property type="molecule type" value="Genomic_DNA"/>
</dbReference>
<proteinExistence type="predicted"/>
<evidence type="ECO:0000313" key="2">
    <source>
        <dbReference type="Proteomes" id="UP000800094"/>
    </source>
</evidence>
<gene>
    <name evidence="1" type="ORF">BU26DRAFT_524866</name>
</gene>
<sequence length="148" mass="17071">MDSSTQTRVIVRVRVTDIPGKPLRRHTTLAEIFCNQVLHRPLNPQPNPSCYDGMHIPEGIDSDNPVKRWLIYDINVQGPLNQEELLDIPHKVFLACKNGEELTFIPREIWTEEAKLRCKSYCWGGRTEQMLIATMREQESKVVGQKTD</sequence>
<dbReference type="OrthoDB" id="4297596at2759"/>
<name>A0A6A6HWC6_9PLEO</name>
<keyword evidence="2" id="KW-1185">Reference proteome</keyword>
<organism evidence="1 2">
    <name type="scientific">Trematosphaeria pertusa</name>
    <dbReference type="NCBI Taxonomy" id="390896"/>
    <lineage>
        <taxon>Eukaryota</taxon>
        <taxon>Fungi</taxon>
        <taxon>Dikarya</taxon>
        <taxon>Ascomycota</taxon>
        <taxon>Pezizomycotina</taxon>
        <taxon>Dothideomycetes</taxon>
        <taxon>Pleosporomycetidae</taxon>
        <taxon>Pleosporales</taxon>
        <taxon>Massarineae</taxon>
        <taxon>Trematosphaeriaceae</taxon>
        <taxon>Trematosphaeria</taxon>
    </lineage>
</organism>
<evidence type="ECO:0000313" key="1">
    <source>
        <dbReference type="EMBL" id="KAF2241700.1"/>
    </source>
</evidence>
<dbReference type="RefSeq" id="XP_033676704.1">
    <property type="nucleotide sequence ID" value="XM_033830373.1"/>
</dbReference>